<comment type="catalytic activity">
    <reaction evidence="1">
        <text>dTDP-alpha-D-glucose = dTDP-4-dehydro-6-deoxy-alpha-D-glucose + H2O</text>
        <dbReference type="Rhea" id="RHEA:17221"/>
        <dbReference type="ChEBI" id="CHEBI:15377"/>
        <dbReference type="ChEBI" id="CHEBI:57477"/>
        <dbReference type="ChEBI" id="CHEBI:57649"/>
        <dbReference type="EC" id="4.2.1.46"/>
    </reaction>
</comment>
<reference evidence="9 10" key="1">
    <citation type="submission" date="2016-10" db="EMBL/GenBank/DDBJ databases">
        <title>Draft genome sequences of four alkaliphilic bacteria belonging to the Anaerobacillus genus.</title>
        <authorList>
            <person name="Bassil N.M."/>
            <person name="Lloyd J.R."/>
        </authorList>
    </citation>
    <scope>NUCLEOTIDE SEQUENCE [LARGE SCALE GENOMIC DNA]</scope>
    <source>
        <strain evidence="9 10">DSM 22531</strain>
    </source>
</reference>
<dbReference type="PROSITE" id="PS00061">
    <property type="entry name" value="ADH_SHORT"/>
    <property type="match status" value="1"/>
</dbReference>
<dbReference type="SUPFAM" id="SSF51735">
    <property type="entry name" value="NAD(P)-binding Rossmann-fold domains"/>
    <property type="match status" value="1"/>
</dbReference>
<dbReference type="Pfam" id="PF16363">
    <property type="entry name" value="GDP_Man_Dehyd"/>
    <property type="match status" value="1"/>
</dbReference>
<feature type="domain" description="NAD(P)-binding" evidence="8">
    <location>
        <begin position="6"/>
        <end position="305"/>
    </location>
</feature>
<dbReference type="EC" id="4.2.1.46" evidence="4"/>
<dbReference type="OrthoDB" id="9811743at2"/>
<comment type="caution">
    <text evidence="9">The sequence shown here is derived from an EMBL/GenBank/DDBJ whole genome shotgun (WGS) entry which is preliminary data.</text>
</comment>
<evidence type="ECO:0000256" key="6">
    <source>
        <dbReference type="ARBA" id="ARBA00023027"/>
    </source>
</evidence>
<evidence type="ECO:0000259" key="8">
    <source>
        <dbReference type="Pfam" id="PF16363"/>
    </source>
</evidence>
<dbReference type="GO" id="GO:0008460">
    <property type="term" value="F:dTDP-glucose 4,6-dehydratase activity"/>
    <property type="evidence" value="ECO:0007669"/>
    <property type="project" value="UniProtKB-EC"/>
</dbReference>
<dbReference type="PANTHER" id="PTHR43000">
    <property type="entry name" value="DTDP-D-GLUCOSE 4,6-DEHYDRATASE-RELATED"/>
    <property type="match status" value="1"/>
</dbReference>
<dbReference type="EMBL" id="MLQS01000030">
    <property type="protein sequence ID" value="OIJ18535.1"/>
    <property type="molecule type" value="Genomic_DNA"/>
</dbReference>
<name>A0A1S2M4I1_9BACI</name>
<dbReference type="Gene3D" id="3.40.50.720">
    <property type="entry name" value="NAD(P)-binding Rossmann-like Domain"/>
    <property type="match status" value="1"/>
</dbReference>
<evidence type="ECO:0000256" key="1">
    <source>
        <dbReference type="ARBA" id="ARBA00001539"/>
    </source>
</evidence>
<dbReference type="Gene3D" id="3.90.25.10">
    <property type="entry name" value="UDP-galactose 4-epimerase, domain 1"/>
    <property type="match status" value="1"/>
</dbReference>
<evidence type="ECO:0000256" key="2">
    <source>
        <dbReference type="ARBA" id="ARBA00001911"/>
    </source>
</evidence>
<keyword evidence="7" id="KW-0456">Lyase</keyword>
<proteinExistence type="inferred from homology"/>
<dbReference type="GO" id="GO:0009225">
    <property type="term" value="P:nucleotide-sugar metabolic process"/>
    <property type="evidence" value="ECO:0007669"/>
    <property type="project" value="InterPro"/>
</dbReference>
<dbReference type="RefSeq" id="WP_071390753.1">
    <property type="nucleotide sequence ID" value="NZ_MLQS01000030.1"/>
</dbReference>
<gene>
    <name evidence="9" type="ORF">BKP45_19005</name>
</gene>
<protein>
    <recommendedName>
        <fullName evidence="5">dTDP-glucose 4,6-dehydratase</fullName>
        <ecNumber evidence="4">4.2.1.46</ecNumber>
    </recommendedName>
</protein>
<keyword evidence="6" id="KW-0520">NAD</keyword>
<dbReference type="InterPro" id="IPR016040">
    <property type="entry name" value="NAD(P)-bd_dom"/>
</dbReference>
<dbReference type="InterPro" id="IPR005888">
    <property type="entry name" value="dTDP_Gluc_deHydtase"/>
</dbReference>
<dbReference type="NCBIfam" id="TIGR01181">
    <property type="entry name" value="dTDP_gluc_dehyt"/>
    <property type="match status" value="1"/>
</dbReference>
<dbReference type="CDD" id="cd05246">
    <property type="entry name" value="dTDP_GD_SDR_e"/>
    <property type="match status" value="1"/>
</dbReference>
<comment type="similarity">
    <text evidence="3">Belongs to the NAD(P)-dependent epimerase/dehydratase family. dTDP-glucose dehydratase subfamily.</text>
</comment>
<dbReference type="InterPro" id="IPR020904">
    <property type="entry name" value="Sc_DH/Rdtase_CS"/>
</dbReference>
<evidence type="ECO:0000313" key="10">
    <source>
        <dbReference type="Proteomes" id="UP000180057"/>
    </source>
</evidence>
<dbReference type="InterPro" id="IPR036291">
    <property type="entry name" value="NAD(P)-bd_dom_sf"/>
</dbReference>
<evidence type="ECO:0000256" key="3">
    <source>
        <dbReference type="ARBA" id="ARBA00008178"/>
    </source>
</evidence>
<evidence type="ECO:0000313" key="9">
    <source>
        <dbReference type="EMBL" id="OIJ18535.1"/>
    </source>
</evidence>
<dbReference type="Proteomes" id="UP000180057">
    <property type="component" value="Unassembled WGS sequence"/>
</dbReference>
<organism evidence="9 10">
    <name type="scientific">Anaerobacillus alkalidiazotrophicus</name>
    <dbReference type="NCBI Taxonomy" id="472963"/>
    <lineage>
        <taxon>Bacteria</taxon>
        <taxon>Bacillati</taxon>
        <taxon>Bacillota</taxon>
        <taxon>Bacilli</taxon>
        <taxon>Bacillales</taxon>
        <taxon>Bacillaceae</taxon>
        <taxon>Anaerobacillus</taxon>
    </lineage>
</organism>
<dbReference type="AlphaFoldDB" id="A0A1S2M4I1"/>
<accession>A0A1S2M4I1</accession>
<evidence type="ECO:0000256" key="5">
    <source>
        <dbReference type="ARBA" id="ARBA00016977"/>
    </source>
</evidence>
<dbReference type="STRING" id="472963.BKP45_19005"/>
<sequence length="317" mass="36273">MSKHLLITGGAGFIGSNFIDYILKNTTYSITNIDALTYAGHINNMKTFNQHRNYRFIQCDISNGTSLKQVFDCDYEAIINFAAESHVDRSIENAHPFIHTNINGTLNLLNAVLAGKAKKMIQISTDEVYGSLDQDSLPFTEYSQLASNNPYSASKASADLFVRSFHRTYQLPLIITRCSNNYGPKQHLEKFIPKVITNALNDQKIPLYGDGKHVRDWIFVDDHCRAIHTVLEHGDSGEVYNIGGGHEWTNKEVITLILDYLNKDYSLIEYVKDRKGHDRRYGINWGKIHKELGWKPQVSFREGLIKTIEWYKTNYSQ</sequence>
<comment type="cofactor">
    <cofactor evidence="2">
        <name>NAD(+)</name>
        <dbReference type="ChEBI" id="CHEBI:57540"/>
    </cofactor>
</comment>
<evidence type="ECO:0000256" key="4">
    <source>
        <dbReference type="ARBA" id="ARBA00011990"/>
    </source>
</evidence>
<keyword evidence="10" id="KW-1185">Reference proteome</keyword>
<evidence type="ECO:0000256" key="7">
    <source>
        <dbReference type="ARBA" id="ARBA00023239"/>
    </source>
</evidence>